<feature type="domain" description="HVO-A0261-like N-terminal" evidence="3">
    <location>
        <begin position="6"/>
        <end position="82"/>
    </location>
</feature>
<sequence length="286" mass="32154">MPSQSQNEFVLTSSVRTEIVLRVSERTTPTDALLAGIDASDSAVYDALSTLRSRGLLTEDDGGWELTAHGHLVADSVSEWLSSEEFRATDPAFWKNHQIDVIPPAFRRRLPEVGEYEVVRDVPQEPNRCEDVAVGMLESADHCEVTTPYYSRRHQEAIPRHPETRLLVTREALDVSLRRYRDGRREELNNMEPAALRLTDCQFASVVTDEKLKFELPTVSGGGTDRHDGTGRTHPFERGSVAGTTALFVSETESAVRWGRDLFEALWADSDPLGPYVERQFPELLE</sequence>
<dbReference type="RefSeq" id="WP_310918476.1">
    <property type="nucleotide sequence ID" value="NZ_JAMQON010000001.1"/>
</dbReference>
<keyword evidence="5" id="KW-1185">Reference proteome</keyword>
<evidence type="ECO:0000313" key="5">
    <source>
        <dbReference type="Proteomes" id="UP001259659"/>
    </source>
</evidence>
<reference evidence="4 5" key="1">
    <citation type="submission" date="2022-06" db="EMBL/GenBank/DDBJ databases">
        <title>Haloarcula sp. a new haloarchaeum isolate from saline soil.</title>
        <authorList>
            <person name="Strakova D."/>
            <person name="Galisteo C."/>
            <person name="Sanchez-Porro C."/>
            <person name="Ventosa A."/>
        </authorList>
    </citation>
    <scope>NUCLEOTIDE SEQUENCE [LARGE SCALE GENOMIC DNA]</scope>
    <source>
        <strain evidence="4 5">S1CR25-12</strain>
    </source>
</reference>
<evidence type="ECO:0000259" key="3">
    <source>
        <dbReference type="Pfam" id="PF25213"/>
    </source>
</evidence>
<evidence type="ECO:0000313" key="4">
    <source>
        <dbReference type="EMBL" id="MDS0258904.1"/>
    </source>
</evidence>
<dbReference type="EMBL" id="JAMQON010000001">
    <property type="protein sequence ID" value="MDS0258904.1"/>
    <property type="molecule type" value="Genomic_DNA"/>
</dbReference>
<organism evidence="4 5">
    <name type="scientific">Haloarcula saliterrae</name>
    <dbReference type="NCBI Taxonomy" id="2950534"/>
    <lineage>
        <taxon>Archaea</taxon>
        <taxon>Methanobacteriati</taxon>
        <taxon>Methanobacteriota</taxon>
        <taxon>Stenosarchaea group</taxon>
        <taxon>Halobacteria</taxon>
        <taxon>Halobacteriales</taxon>
        <taxon>Haloarculaceae</taxon>
        <taxon>Haloarcula</taxon>
    </lineage>
</organism>
<evidence type="ECO:0008006" key="6">
    <source>
        <dbReference type="Google" id="ProtNLM"/>
    </source>
</evidence>
<accession>A0ABU2F9H1</accession>
<evidence type="ECO:0000256" key="1">
    <source>
        <dbReference type="SAM" id="MobiDB-lite"/>
    </source>
</evidence>
<feature type="region of interest" description="Disordered" evidence="1">
    <location>
        <begin position="218"/>
        <end position="237"/>
    </location>
</feature>
<protein>
    <recommendedName>
        <fullName evidence="6">Methanogenesis regulatory protein FilR1 middle domain-containing protein</fullName>
    </recommendedName>
</protein>
<proteinExistence type="predicted"/>
<dbReference type="InterPro" id="IPR057527">
    <property type="entry name" value="HVO_A0261-like_N"/>
</dbReference>
<dbReference type="Proteomes" id="UP001259659">
    <property type="component" value="Unassembled WGS sequence"/>
</dbReference>
<dbReference type="Pfam" id="PF25213">
    <property type="entry name" value="HVO_A0261_N"/>
    <property type="match status" value="1"/>
</dbReference>
<feature type="domain" description="Methanogenesis regulatory protein FilR1 middle" evidence="2">
    <location>
        <begin position="136"/>
        <end position="269"/>
    </location>
</feature>
<comment type="caution">
    <text evidence="4">The sequence shown here is derived from an EMBL/GenBank/DDBJ whole genome shotgun (WGS) entry which is preliminary data.</text>
</comment>
<evidence type="ECO:0000259" key="2">
    <source>
        <dbReference type="Pfam" id="PF08350"/>
    </source>
</evidence>
<dbReference type="InterPro" id="IPR013561">
    <property type="entry name" value="FilR1_middle_dom"/>
</dbReference>
<gene>
    <name evidence="4" type="ORF">NDI56_05800</name>
</gene>
<dbReference type="Pfam" id="PF08350">
    <property type="entry name" value="FilR1_middle"/>
    <property type="match status" value="1"/>
</dbReference>
<name>A0ABU2F9H1_9EURY</name>
<feature type="compositionally biased region" description="Basic and acidic residues" evidence="1">
    <location>
        <begin position="224"/>
        <end position="237"/>
    </location>
</feature>